<evidence type="ECO:0000256" key="11">
    <source>
        <dbReference type="ARBA" id="ARBA00023136"/>
    </source>
</evidence>
<dbReference type="Gene3D" id="3.50.50.100">
    <property type="match status" value="1"/>
</dbReference>
<evidence type="ECO:0000256" key="3">
    <source>
        <dbReference type="ARBA" id="ARBA00012637"/>
    </source>
</evidence>
<evidence type="ECO:0000256" key="5">
    <source>
        <dbReference type="ARBA" id="ARBA00022692"/>
    </source>
</evidence>
<dbReference type="GO" id="GO:0016020">
    <property type="term" value="C:membrane"/>
    <property type="evidence" value="ECO:0007669"/>
    <property type="project" value="UniProtKB-SubCell"/>
</dbReference>
<dbReference type="InterPro" id="IPR036188">
    <property type="entry name" value="FAD/NAD-bd_sf"/>
</dbReference>
<comment type="subcellular location">
    <subcellularLocation>
        <location evidence="1">Membrane</location>
        <topology evidence="1">Multi-pass membrane protein</topology>
    </subcellularLocation>
</comment>
<protein>
    <recommendedName>
        <fullName evidence="3">NADH:ubiquinone reductase (non-electrogenic)</fullName>
        <ecNumber evidence="3">1.6.5.9</ecNumber>
    </recommendedName>
</protein>
<feature type="transmembrane region" description="Helical" evidence="13">
    <location>
        <begin position="233"/>
        <end position="257"/>
    </location>
</feature>
<dbReference type="Pfam" id="PF22366">
    <property type="entry name" value="NDH2_C"/>
    <property type="match status" value="1"/>
</dbReference>
<dbReference type="RefSeq" id="WP_084157814.1">
    <property type="nucleotide sequence ID" value="NZ_CAAAIS010000001.1"/>
</dbReference>
<evidence type="ECO:0000256" key="9">
    <source>
        <dbReference type="ARBA" id="ARBA00023002"/>
    </source>
</evidence>
<dbReference type="AlphaFoldDB" id="A0A378LVJ3"/>
<dbReference type="EC" id="1.6.5.9" evidence="3"/>
<feature type="domain" description="FAD/NAD(P)-binding" evidence="14">
    <location>
        <begin position="316"/>
        <end position="632"/>
    </location>
</feature>
<evidence type="ECO:0000259" key="15">
    <source>
        <dbReference type="Pfam" id="PF22366"/>
    </source>
</evidence>
<feature type="transmembrane region" description="Helical" evidence="13">
    <location>
        <begin position="179"/>
        <end position="198"/>
    </location>
</feature>
<keyword evidence="10" id="KW-0520">NAD</keyword>
<feature type="domain" description="External alternative NADH-ubiquinone oxidoreductase-like C-terminal" evidence="15">
    <location>
        <begin position="656"/>
        <end position="715"/>
    </location>
</feature>
<keyword evidence="8 13" id="KW-1133">Transmembrane helix</keyword>
<evidence type="ECO:0000259" key="14">
    <source>
        <dbReference type="Pfam" id="PF07992"/>
    </source>
</evidence>
<evidence type="ECO:0000256" key="6">
    <source>
        <dbReference type="ARBA" id="ARBA00022827"/>
    </source>
</evidence>
<evidence type="ECO:0000256" key="7">
    <source>
        <dbReference type="ARBA" id="ARBA00022946"/>
    </source>
</evidence>
<dbReference type="EMBL" id="UGPB01000001">
    <property type="protein sequence ID" value="STY29842.1"/>
    <property type="molecule type" value="Genomic_DNA"/>
</dbReference>
<feature type="transmembrane region" description="Helical" evidence="13">
    <location>
        <begin position="269"/>
        <end position="293"/>
    </location>
</feature>
<keyword evidence="6" id="KW-0274">FAD</keyword>
<dbReference type="Pfam" id="PF07681">
    <property type="entry name" value="DoxX"/>
    <property type="match status" value="1"/>
</dbReference>
<keyword evidence="17" id="KW-1185">Reference proteome</keyword>
<keyword evidence="7" id="KW-0809">Transit peptide</keyword>
<keyword evidence="9 16" id="KW-0560">Oxidoreductase</keyword>
<comment type="catalytic activity">
    <reaction evidence="12">
        <text>a quinone + NADH + H(+) = a quinol + NAD(+)</text>
        <dbReference type="Rhea" id="RHEA:46160"/>
        <dbReference type="ChEBI" id="CHEBI:15378"/>
        <dbReference type="ChEBI" id="CHEBI:24646"/>
        <dbReference type="ChEBI" id="CHEBI:57540"/>
        <dbReference type="ChEBI" id="CHEBI:57945"/>
        <dbReference type="ChEBI" id="CHEBI:132124"/>
        <dbReference type="EC" id="1.6.5.9"/>
    </reaction>
</comment>
<sequence length="728" mass="81233">MSNSRQESNSKPKYFVHKLASLFTVFSNISLFLGKTAWPFIDILFRLWLGNKILIAGLLQAHHWDISLLLAKSEYPVPWLNPEWEALLGILVQIVGGGTLILGLFTRVGAFMILILSVMTQIYYVKLDLNLLLIPLMAGYVLRGAGPFSLDHLFEHGLSRSPLPFAMSIHYFFKMTKHAFNAVYLLGLRVWFFITWIIMSELIQQMPHQGLLFSSFWFPVHSLSLLIDPSLIILSFLLFLGLATRVVSLLILVLFCINESHSVALAYAPYWLMIMAILFVSGPGFFSLDHILLSFFRNRYPQLSGKPAFTLENLPHVVIVGGGFGGIACAKALRNVPVKITLIDKNNYHLFQPLLYQVATGNLSSGDIAVSIRSIFLDQFNAQVRLGTVTAIDKEKHRVITDQFQISYDYLVLATGATHSYFGKDVWEPYAPGLKTIEDAIAVRSRIIQTFENAELAETETERQNLLNFVIVGGGPTGVELAGAIIELARYGMEKDFRTFDPYDAHVILIQAAPRLLPAFSEKSSAKVQQSLEAIGVTVYTNSAVEHIDDMGVIVQGKRIYSKSVFWAAGVKASPAALWLNAPADNTGRVIVNDDFSVPHCNNIFAIGDTALANLWHGKPMPGLAPAAKQSGKFVAKKITALIDSKTYPKPFNYTHLGSLATISRKASIVEFTHLSFYGELAWWFWGIIHVSFLVGARNKFSVLSNWVWSFFTFRANNLLITSVKTKK</sequence>
<comment type="similarity">
    <text evidence="2">Belongs to the NADH dehydrogenase family.</text>
</comment>
<evidence type="ECO:0000256" key="2">
    <source>
        <dbReference type="ARBA" id="ARBA00005272"/>
    </source>
</evidence>
<accession>A0A378LVJ3</accession>
<proteinExistence type="inferred from homology"/>
<feature type="transmembrane region" description="Helical" evidence="13">
    <location>
        <begin position="90"/>
        <end position="116"/>
    </location>
</feature>
<evidence type="ECO:0000256" key="8">
    <source>
        <dbReference type="ARBA" id="ARBA00022989"/>
    </source>
</evidence>
<evidence type="ECO:0000256" key="13">
    <source>
        <dbReference type="SAM" id="Phobius"/>
    </source>
</evidence>
<dbReference type="PRINTS" id="PR00411">
    <property type="entry name" value="PNDRDTASEI"/>
</dbReference>
<gene>
    <name evidence="16" type="ORF">NCTC11532_02044</name>
</gene>
<evidence type="ECO:0000256" key="10">
    <source>
        <dbReference type="ARBA" id="ARBA00023027"/>
    </source>
</evidence>
<dbReference type="OrthoDB" id="9781621at2"/>
<evidence type="ECO:0000256" key="1">
    <source>
        <dbReference type="ARBA" id="ARBA00004141"/>
    </source>
</evidence>
<evidence type="ECO:0000256" key="4">
    <source>
        <dbReference type="ARBA" id="ARBA00022630"/>
    </source>
</evidence>
<reference evidence="16 17" key="1">
    <citation type="submission" date="2018-06" db="EMBL/GenBank/DDBJ databases">
        <authorList>
            <consortium name="Pathogen Informatics"/>
            <person name="Doyle S."/>
        </authorList>
    </citation>
    <scope>NUCLEOTIDE SEQUENCE [LARGE SCALE GENOMIC DNA]</scope>
    <source>
        <strain evidence="16 17">NCTC11532</strain>
    </source>
</reference>
<dbReference type="Pfam" id="PF07992">
    <property type="entry name" value="Pyr_redox_2"/>
    <property type="match status" value="1"/>
</dbReference>
<dbReference type="Proteomes" id="UP000255297">
    <property type="component" value="Unassembled WGS sequence"/>
</dbReference>
<keyword evidence="5 13" id="KW-0812">Transmembrane</keyword>
<dbReference type="STRING" id="1122170.GCA_000701265_00442"/>
<dbReference type="InterPro" id="IPR054585">
    <property type="entry name" value="NDH2-like_C"/>
</dbReference>
<keyword evidence="4" id="KW-0285">Flavoprotein</keyword>
<name>A0A378LVJ3_9GAMM</name>
<dbReference type="InterPro" id="IPR045024">
    <property type="entry name" value="NDH-2"/>
</dbReference>
<dbReference type="PANTHER" id="PTHR43706">
    <property type="entry name" value="NADH DEHYDROGENASE"/>
    <property type="match status" value="1"/>
</dbReference>
<dbReference type="InterPro" id="IPR023753">
    <property type="entry name" value="FAD/NAD-binding_dom"/>
</dbReference>
<evidence type="ECO:0000313" key="17">
    <source>
        <dbReference type="Proteomes" id="UP000255297"/>
    </source>
</evidence>
<dbReference type="PANTHER" id="PTHR43706:SF47">
    <property type="entry name" value="EXTERNAL NADH-UBIQUINONE OXIDOREDUCTASE 1, MITOCHONDRIAL-RELATED"/>
    <property type="match status" value="1"/>
</dbReference>
<dbReference type="SUPFAM" id="SSF51905">
    <property type="entry name" value="FAD/NAD(P)-binding domain"/>
    <property type="match status" value="2"/>
</dbReference>
<keyword evidence="11 13" id="KW-0472">Membrane</keyword>
<evidence type="ECO:0000256" key="12">
    <source>
        <dbReference type="ARBA" id="ARBA00047599"/>
    </source>
</evidence>
<feature type="transmembrane region" description="Helical" evidence="13">
    <location>
        <begin position="20"/>
        <end position="41"/>
    </location>
</feature>
<dbReference type="GO" id="GO:0050136">
    <property type="term" value="F:NADH dehydrogenase (quinone) (non-electrogenic) activity"/>
    <property type="evidence" value="ECO:0007669"/>
    <property type="project" value="UniProtKB-EC"/>
</dbReference>
<evidence type="ECO:0000313" key="16">
    <source>
        <dbReference type="EMBL" id="STY29842.1"/>
    </source>
</evidence>
<dbReference type="InterPro" id="IPR032808">
    <property type="entry name" value="DoxX"/>
</dbReference>
<organism evidence="16 17">
    <name type="scientific">Legionella wadsworthii</name>
    <dbReference type="NCBI Taxonomy" id="28088"/>
    <lineage>
        <taxon>Bacteria</taxon>
        <taxon>Pseudomonadati</taxon>
        <taxon>Pseudomonadota</taxon>
        <taxon>Gammaproteobacteria</taxon>
        <taxon>Legionellales</taxon>
        <taxon>Legionellaceae</taxon>
        <taxon>Legionella</taxon>
    </lineage>
</organism>
<dbReference type="PRINTS" id="PR00368">
    <property type="entry name" value="FADPNR"/>
</dbReference>